<evidence type="ECO:0000256" key="5">
    <source>
        <dbReference type="ARBA" id="ARBA00022496"/>
    </source>
</evidence>
<evidence type="ECO:0000256" key="14">
    <source>
        <dbReference type="ARBA" id="ARBA00072094"/>
    </source>
</evidence>
<evidence type="ECO:0000313" key="21">
    <source>
        <dbReference type="Proteomes" id="UP000245887"/>
    </source>
</evidence>
<dbReference type="InterPro" id="IPR010105">
    <property type="entry name" value="TonB_sidphr_rcpt"/>
</dbReference>
<feature type="chain" id="PRO_5015476660" description="Ferric aerobactin receptor" evidence="17">
    <location>
        <begin position="28"/>
        <end position="736"/>
    </location>
</feature>
<dbReference type="InterPro" id="IPR036942">
    <property type="entry name" value="Beta-barrel_TonB_sf"/>
</dbReference>
<evidence type="ECO:0000256" key="15">
    <source>
        <dbReference type="PROSITE-ProRule" id="PRU01360"/>
    </source>
</evidence>
<evidence type="ECO:0000256" key="1">
    <source>
        <dbReference type="ARBA" id="ARBA00004571"/>
    </source>
</evidence>
<evidence type="ECO:0000256" key="2">
    <source>
        <dbReference type="ARBA" id="ARBA00009810"/>
    </source>
</evidence>
<keyword evidence="5" id="KW-0410">Iron transport</keyword>
<dbReference type="EMBL" id="QEKQ01000006">
    <property type="protein sequence ID" value="PVY75997.1"/>
    <property type="molecule type" value="Genomic_DNA"/>
</dbReference>
<dbReference type="Proteomes" id="UP000245887">
    <property type="component" value="Unassembled WGS sequence"/>
</dbReference>
<dbReference type="SUPFAM" id="SSF56935">
    <property type="entry name" value="Porins"/>
    <property type="match status" value="1"/>
</dbReference>
<keyword evidence="8" id="KW-0408">Iron</keyword>
<evidence type="ECO:0000256" key="8">
    <source>
        <dbReference type="ARBA" id="ARBA00023004"/>
    </source>
</evidence>
<keyword evidence="9" id="KW-0406">Ion transport</keyword>
<dbReference type="RefSeq" id="WP_116919382.1">
    <property type="nucleotide sequence ID" value="NZ_QEKQ01000006.1"/>
</dbReference>
<evidence type="ECO:0000256" key="17">
    <source>
        <dbReference type="SAM" id="SignalP"/>
    </source>
</evidence>
<feature type="domain" description="TonB-dependent receptor-like beta-barrel" evidence="18">
    <location>
        <begin position="243"/>
        <end position="696"/>
    </location>
</feature>
<evidence type="ECO:0000256" key="16">
    <source>
        <dbReference type="RuleBase" id="RU003357"/>
    </source>
</evidence>
<dbReference type="FunFam" id="2.40.170.20:FF:000007">
    <property type="entry name" value="Ferric aerobactin receptor"/>
    <property type="match status" value="1"/>
</dbReference>
<dbReference type="InterPro" id="IPR012910">
    <property type="entry name" value="Plug_dom"/>
</dbReference>
<evidence type="ECO:0000256" key="6">
    <source>
        <dbReference type="ARBA" id="ARBA00022692"/>
    </source>
</evidence>
<accession>A0A2U1CW82</accession>
<dbReference type="GO" id="GO:0038023">
    <property type="term" value="F:signaling receptor activity"/>
    <property type="evidence" value="ECO:0007669"/>
    <property type="project" value="InterPro"/>
</dbReference>
<dbReference type="InterPro" id="IPR000531">
    <property type="entry name" value="Beta-barrel_TonB"/>
</dbReference>
<dbReference type="Pfam" id="PF07715">
    <property type="entry name" value="Plug"/>
    <property type="match status" value="1"/>
</dbReference>
<comment type="subcellular location">
    <subcellularLocation>
        <location evidence="1 15">Cell outer membrane</location>
        <topology evidence="1 15">Multi-pass membrane protein</topology>
    </subcellularLocation>
</comment>
<dbReference type="PANTHER" id="PTHR30069:SF42">
    <property type="entry name" value="FERRIC AEROBACTIN RECEPTOR"/>
    <property type="match status" value="1"/>
</dbReference>
<evidence type="ECO:0000256" key="11">
    <source>
        <dbReference type="ARBA" id="ARBA00023136"/>
    </source>
</evidence>
<dbReference type="OrthoDB" id="8670144at2"/>
<feature type="signal peptide" evidence="17">
    <location>
        <begin position="1"/>
        <end position="27"/>
    </location>
</feature>
<evidence type="ECO:0000259" key="18">
    <source>
        <dbReference type="Pfam" id="PF00593"/>
    </source>
</evidence>
<dbReference type="Gene3D" id="2.170.130.10">
    <property type="entry name" value="TonB-dependent receptor, plug domain"/>
    <property type="match status" value="1"/>
</dbReference>
<evidence type="ECO:0000313" key="20">
    <source>
        <dbReference type="EMBL" id="PVY75997.1"/>
    </source>
</evidence>
<name>A0A2U1CW82_9GAMM</name>
<dbReference type="NCBIfam" id="TIGR01783">
    <property type="entry name" value="TonB-siderophor"/>
    <property type="match status" value="1"/>
</dbReference>
<keyword evidence="12 20" id="KW-0675">Receptor</keyword>
<protein>
    <recommendedName>
        <fullName evidence="14">Ferric aerobactin receptor</fullName>
    </recommendedName>
</protein>
<dbReference type="PANTHER" id="PTHR30069">
    <property type="entry name" value="TONB-DEPENDENT OUTER MEMBRANE RECEPTOR"/>
    <property type="match status" value="1"/>
</dbReference>
<evidence type="ECO:0000256" key="12">
    <source>
        <dbReference type="ARBA" id="ARBA00023170"/>
    </source>
</evidence>
<dbReference type="InterPro" id="IPR039426">
    <property type="entry name" value="TonB-dep_rcpt-like"/>
</dbReference>
<evidence type="ECO:0000256" key="10">
    <source>
        <dbReference type="ARBA" id="ARBA00023077"/>
    </source>
</evidence>
<keyword evidence="4 15" id="KW-1134">Transmembrane beta strand</keyword>
<dbReference type="PROSITE" id="PS52016">
    <property type="entry name" value="TONB_DEPENDENT_REC_3"/>
    <property type="match status" value="1"/>
</dbReference>
<keyword evidence="13 15" id="KW-0998">Cell outer membrane</keyword>
<dbReference type="GO" id="GO:0009279">
    <property type="term" value="C:cell outer membrane"/>
    <property type="evidence" value="ECO:0007669"/>
    <property type="project" value="UniProtKB-SubCell"/>
</dbReference>
<comment type="caution">
    <text evidence="20">The sequence shown here is derived from an EMBL/GenBank/DDBJ whole genome shotgun (WGS) entry which is preliminary data.</text>
</comment>
<evidence type="ECO:0000256" key="3">
    <source>
        <dbReference type="ARBA" id="ARBA00022448"/>
    </source>
</evidence>
<dbReference type="GO" id="GO:0015344">
    <property type="term" value="F:siderophore uptake transmembrane transporter activity"/>
    <property type="evidence" value="ECO:0007669"/>
    <property type="project" value="TreeGrafter"/>
</dbReference>
<evidence type="ECO:0000256" key="4">
    <source>
        <dbReference type="ARBA" id="ARBA00022452"/>
    </source>
</evidence>
<dbReference type="GO" id="GO:0044718">
    <property type="term" value="P:siderophore transmembrane transport"/>
    <property type="evidence" value="ECO:0007669"/>
    <property type="project" value="TreeGrafter"/>
</dbReference>
<evidence type="ECO:0000256" key="7">
    <source>
        <dbReference type="ARBA" id="ARBA00022729"/>
    </source>
</evidence>
<proteinExistence type="inferred from homology"/>
<dbReference type="FunFam" id="2.170.130.10:FF:000011">
    <property type="entry name" value="TonB-dependent siderophore receptor"/>
    <property type="match status" value="1"/>
</dbReference>
<keyword evidence="7 17" id="KW-0732">Signal</keyword>
<sequence>MRLTPLSLLTRVAAAGLASTTALPVLAAESTTALDELVVVGNRAPSQISEVPGTVWVLEGEKLQRQFDSGQTLKDTLGKLIPGMDLGTQNRTNFGQNLRGRSVLVMIDGVSLNSSRGVSRQFDSIDPFNIERIEVLSGATAIYGGGSTGGIINIITKKGETGDTQFETELGATTGFNKTDDRVFRAGQAISGGNEDVKGRLALAVQDNGGFYDGNGDQIQPDITQTDLQYNRSVDLMGSLQFNLTDSQSLDVTAQYYNSGYQGEKGLFVGPNLSQLNDPEIRSGFQSDRTPESDRYLLNASYRNTDFLGHTAYLQASTRMEEVSFHPFPGRTADDPDTPIPEMPYQGASKQNTEQHNLKAMLVKDIDDVRLTYGVDLDREDFDANQMIFDLNQALASGLLVNDKVFTTPRYPQYRVDGVAGFFQAEWQATDRLKLDAGVRHRRASLEVGSFVPVQQRVNIAAGIGTAAEPIPGGKNDYNVSLLNAGAIYDLTDSQQVWGNFSQGMEIPDPGKALGQGNYALTGMNGQYVLTDFLNLNDNNLPAVKTNQVELGWRQYTTDWDVQVASYYTWSDEATEVTDQLTIRVVDAKTRDYGLEAGADWRITDQWQVGGSAHYVRSEVKRNSEWQKKTVTEASLPKTTAHVQWANDQTTVRFQGAHAFDVDDEQGNEIDGPTTFDLQATQRLAAGELTLGVNNVFDKQYTTVWSQRAKLFYGLPEVTDFQGRGRTYTLSYAVEY</sequence>
<dbReference type="InterPro" id="IPR037066">
    <property type="entry name" value="Plug_dom_sf"/>
</dbReference>
<comment type="similarity">
    <text evidence="2 15 16">Belongs to the TonB-dependent receptor family.</text>
</comment>
<evidence type="ECO:0000256" key="9">
    <source>
        <dbReference type="ARBA" id="ARBA00023065"/>
    </source>
</evidence>
<evidence type="ECO:0000256" key="13">
    <source>
        <dbReference type="ARBA" id="ARBA00023237"/>
    </source>
</evidence>
<dbReference type="AlphaFoldDB" id="A0A2U1CW82"/>
<keyword evidence="11 15" id="KW-0472">Membrane</keyword>
<feature type="domain" description="TonB-dependent receptor plug" evidence="19">
    <location>
        <begin position="49"/>
        <end position="151"/>
    </location>
</feature>
<keyword evidence="6 15" id="KW-0812">Transmembrane</keyword>
<dbReference type="Gene3D" id="2.40.170.20">
    <property type="entry name" value="TonB-dependent receptor, beta-barrel domain"/>
    <property type="match status" value="1"/>
</dbReference>
<keyword evidence="3 15" id="KW-0813">Transport</keyword>
<evidence type="ECO:0000259" key="19">
    <source>
        <dbReference type="Pfam" id="PF07715"/>
    </source>
</evidence>
<dbReference type="CDD" id="cd01347">
    <property type="entry name" value="ligand_gated_channel"/>
    <property type="match status" value="1"/>
</dbReference>
<keyword evidence="10 16" id="KW-0798">TonB box</keyword>
<dbReference type="Pfam" id="PF00593">
    <property type="entry name" value="TonB_dep_Rec_b-barrel"/>
    <property type="match status" value="1"/>
</dbReference>
<organism evidence="20 21">
    <name type="scientific">Tamilnaduibacter salinus</name>
    <dbReference type="NCBI Taxonomy" id="1484056"/>
    <lineage>
        <taxon>Bacteria</taxon>
        <taxon>Pseudomonadati</taxon>
        <taxon>Pseudomonadota</taxon>
        <taxon>Gammaproteobacteria</taxon>
        <taxon>Pseudomonadales</taxon>
        <taxon>Marinobacteraceae</taxon>
        <taxon>Tamilnaduibacter</taxon>
    </lineage>
</organism>
<reference evidence="20 21" key="1">
    <citation type="submission" date="2018-04" db="EMBL/GenBank/DDBJ databases">
        <title>Genomic Encyclopedia of Type Strains, Phase IV (KMG-IV): sequencing the most valuable type-strain genomes for metagenomic binning, comparative biology and taxonomic classification.</title>
        <authorList>
            <person name="Goeker M."/>
        </authorList>
    </citation>
    <scope>NUCLEOTIDE SEQUENCE [LARGE SCALE GENOMIC DNA]</scope>
    <source>
        <strain evidence="20 21">DSM 28688</strain>
    </source>
</reference>
<gene>
    <name evidence="20" type="ORF">C8D92_106260</name>
</gene>